<evidence type="ECO:0000313" key="1">
    <source>
        <dbReference type="EMBL" id="GAK51279.1"/>
    </source>
</evidence>
<dbReference type="HOGENOM" id="CLU_1412724_0_0_0"/>
<reference evidence="1 2" key="1">
    <citation type="journal article" date="2015" name="PeerJ">
        <title>First genomic representation of candidate bacterial phylum KSB3 points to enhanced environmental sensing as a trigger of wastewater bulking.</title>
        <authorList>
            <person name="Sekiguchi Y."/>
            <person name="Ohashi A."/>
            <person name="Parks D.H."/>
            <person name="Yamauchi T."/>
            <person name="Tyson G.W."/>
            <person name="Hugenholtz P."/>
        </authorList>
    </citation>
    <scope>NUCLEOTIDE SEQUENCE [LARGE SCALE GENOMIC DNA]</scope>
</reference>
<keyword evidence="2" id="KW-1185">Reference proteome</keyword>
<evidence type="ECO:0000313" key="2">
    <source>
        <dbReference type="Proteomes" id="UP000030700"/>
    </source>
</evidence>
<proteinExistence type="predicted"/>
<dbReference type="Proteomes" id="UP000030700">
    <property type="component" value="Unassembled WGS sequence"/>
</dbReference>
<gene>
    <name evidence="1" type="ORF">U14_02522</name>
</gene>
<dbReference type="EMBL" id="DF820457">
    <property type="protein sequence ID" value="GAK51279.1"/>
    <property type="molecule type" value="Genomic_DNA"/>
</dbReference>
<organism evidence="1 2">
    <name type="scientific">Candidatus Moduliflexus flocculans</name>
    <dbReference type="NCBI Taxonomy" id="1499966"/>
    <lineage>
        <taxon>Bacteria</taxon>
        <taxon>Candidatus Moduliflexota</taxon>
        <taxon>Candidatus Moduliflexia</taxon>
        <taxon>Candidatus Moduliflexales</taxon>
        <taxon>Candidatus Moduliflexaceae</taxon>
    </lineage>
</organism>
<evidence type="ECO:0008006" key="3">
    <source>
        <dbReference type="Google" id="ProtNLM"/>
    </source>
</evidence>
<accession>A0A081BLL3</accession>
<dbReference type="AlphaFoldDB" id="A0A081BLL3"/>
<protein>
    <recommendedName>
        <fullName evidence="3">SHOCT domain-containing protein</fullName>
    </recommendedName>
</protein>
<sequence>MNQYEEYKLLIQRLISGNFAQATQQERDKTVMAIIHASAVTSTALSIIPVPMVETPVQITMVRAIGKVYEQDLDEKIVLEILSVVGGNYLLRQLLRLIPYVGWAVNLSRVYATTWAMGAAAEYYFKHDREVEKEELMKVFKTVLKQKTQEKEKDMTDRRVIERLEELKGLLDKKLITQEEYDRKREAIIEEL</sequence>
<name>A0A081BLL3_9BACT</name>
<dbReference type="STRING" id="1499966.U14_02522"/>